<dbReference type="PROSITE" id="PS51084">
    <property type="entry name" value="HIT_2"/>
    <property type="match status" value="1"/>
</dbReference>
<evidence type="ECO:0000313" key="4">
    <source>
        <dbReference type="Proteomes" id="UP000182063"/>
    </source>
</evidence>
<dbReference type="GO" id="GO:0003824">
    <property type="term" value="F:catalytic activity"/>
    <property type="evidence" value="ECO:0007669"/>
    <property type="project" value="InterPro"/>
</dbReference>
<dbReference type="Pfam" id="PF01230">
    <property type="entry name" value="HIT"/>
    <property type="match status" value="1"/>
</dbReference>
<dbReference type="PANTHER" id="PTHR46648">
    <property type="entry name" value="HIT FAMILY PROTEIN 1"/>
    <property type="match status" value="1"/>
</dbReference>
<gene>
    <name evidence="3" type="ORF">BSL82_16290</name>
</gene>
<dbReference type="InterPro" id="IPR011146">
    <property type="entry name" value="HIT-like"/>
</dbReference>
<keyword evidence="4" id="KW-1185">Reference proteome</keyword>
<evidence type="ECO:0000256" key="1">
    <source>
        <dbReference type="PROSITE-ProRule" id="PRU00464"/>
    </source>
</evidence>
<dbReference type="EMBL" id="CP018221">
    <property type="protein sequence ID" value="API60657.1"/>
    <property type="molecule type" value="Genomic_DNA"/>
</dbReference>
<dbReference type="Proteomes" id="UP000182063">
    <property type="component" value="Chromosome"/>
</dbReference>
<evidence type="ECO:0000259" key="2">
    <source>
        <dbReference type="PROSITE" id="PS51084"/>
    </source>
</evidence>
<dbReference type="InterPro" id="IPR001310">
    <property type="entry name" value="Histidine_triad_HIT"/>
</dbReference>
<reference evidence="4" key="1">
    <citation type="submission" date="2016-11" db="EMBL/GenBank/DDBJ databases">
        <title>Complete Genome Sequence of alachlor-degrading Sphingomonas sp. strain JJ-A5.</title>
        <authorList>
            <person name="Lee H."/>
            <person name="Ka J.-O."/>
        </authorList>
    </citation>
    <scope>NUCLEOTIDE SEQUENCE [LARGE SCALE GENOMIC DNA]</scope>
    <source>
        <strain evidence="4">JJ-A5</strain>
    </source>
</reference>
<evidence type="ECO:0000313" key="3">
    <source>
        <dbReference type="EMBL" id="API60657.1"/>
    </source>
</evidence>
<dbReference type="SUPFAM" id="SSF54197">
    <property type="entry name" value="HIT-like"/>
    <property type="match status" value="1"/>
</dbReference>
<dbReference type="RefSeq" id="WP_072598315.1">
    <property type="nucleotide sequence ID" value="NZ_CP018221.1"/>
</dbReference>
<name>A0A1L3ZYF1_9SPHN</name>
<accession>A0A1L3ZYF1</accession>
<dbReference type="KEGG" id="sphj:BSL82_16290"/>
<dbReference type="STRING" id="1921510.BSL82_16290"/>
<organism evidence="3 4">
    <name type="scientific">Tardibacter chloracetimidivorans</name>
    <dbReference type="NCBI Taxonomy" id="1921510"/>
    <lineage>
        <taxon>Bacteria</taxon>
        <taxon>Pseudomonadati</taxon>
        <taxon>Pseudomonadota</taxon>
        <taxon>Alphaproteobacteria</taxon>
        <taxon>Sphingomonadales</taxon>
        <taxon>Sphingomonadaceae</taxon>
        <taxon>Tardibacter</taxon>
    </lineage>
</organism>
<dbReference type="OrthoDB" id="9784774at2"/>
<dbReference type="PANTHER" id="PTHR46648:SF1">
    <property type="entry name" value="ADENOSINE 5'-MONOPHOSPHORAMIDASE HNT1"/>
    <property type="match status" value="1"/>
</dbReference>
<dbReference type="AlphaFoldDB" id="A0A1L3ZYF1"/>
<feature type="domain" description="HIT" evidence="2">
    <location>
        <begin position="1"/>
        <end position="103"/>
    </location>
</feature>
<dbReference type="Gene3D" id="3.30.428.10">
    <property type="entry name" value="HIT-like"/>
    <property type="match status" value="1"/>
</dbReference>
<sequence>MNDTILKFGYPATLIREYEHWVVLLRPAQLTLGSLVLAARSDATDFGSLSPAAFAELKQATADIAAALGSAVAHEKLNYLMLMMVDPHVHFHVFPRYEGSRDAAGVTLADQSWPGPPDLSKGRKLEQGELEALASWLKGHWPA</sequence>
<proteinExistence type="predicted"/>
<protein>
    <submittedName>
        <fullName evidence="3">HIT family protein</fullName>
    </submittedName>
</protein>
<dbReference type="GO" id="GO:0009117">
    <property type="term" value="P:nucleotide metabolic process"/>
    <property type="evidence" value="ECO:0007669"/>
    <property type="project" value="TreeGrafter"/>
</dbReference>
<dbReference type="InterPro" id="IPR036265">
    <property type="entry name" value="HIT-like_sf"/>
</dbReference>
<feature type="short sequence motif" description="Histidine triad motif" evidence="1">
    <location>
        <begin position="88"/>
        <end position="92"/>
    </location>
</feature>